<feature type="transmembrane region" description="Helical" evidence="5">
    <location>
        <begin position="37"/>
        <end position="62"/>
    </location>
</feature>
<gene>
    <name evidence="7" type="ORF">HWV54_03660</name>
</gene>
<dbReference type="GO" id="GO:0003677">
    <property type="term" value="F:DNA binding"/>
    <property type="evidence" value="ECO:0007669"/>
    <property type="project" value="UniProtKB-KW"/>
</dbReference>
<keyword evidence="7" id="KW-0238">DNA-binding</keyword>
<dbReference type="RefSeq" id="WP_005866608.1">
    <property type="nucleotide sequence ID" value="NZ_CACVBB010000001.1"/>
</dbReference>
<keyword evidence="3 5" id="KW-1133">Transmembrane helix</keyword>
<dbReference type="InterPro" id="IPR011990">
    <property type="entry name" value="TPR-like_helical_dom_sf"/>
</dbReference>
<keyword evidence="4 5" id="KW-0472">Membrane</keyword>
<accession>A0ABX6QGF8</accession>
<feature type="transmembrane region" description="Helical" evidence="5">
    <location>
        <begin position="6"/>
        <end position="25"/>
    </location>
</feature>
<proteinExistence type="predicted"/>
<reference evidence="7 8" key="1">
    <citation type="submission" date="2020-06" db="EMBL/GenBank/DDBJ databases">
        <title>Complete closed genome sequence of Bartonella alsatica CIP 105477.</title>
        <authorList>
            <person name="Thibau A."/>
            <person name="Schultze T.G."/>
            <person name="Kempf V.A.J."/>
        </authorList>
    </citation>
    <scope>NUCLEOTIDE SEQUENCE [LARGE SCALE GENOMIC DNA]</scope>
    <source>
        <strain evidence="7 8">CIP 105477</strain>
    </source>
</reference>
<dbReference type="EMBL" id="CP058235">
    <property type="protein sequence ID" value="QLC51999.1"/>
    <property type="molecule type" value="Genomic_DNA"/>
</dbReference>
<dbReference type="Pfam" id="PF07219">
    <property type="entry name" value="HemY_N"/>
    <property type="match status" value="1"/>
</dbReference>
<evidence type="ECO:0000313" key="7">
    <source>
        <dbReference type="EMBL" id="QLC51999.1"/>
    </source>
</evidence>
<dbReference type="InterPro" id="IPR016982">
    <property type="entry name" value="Mms48"/>
</dbReference>
<evidence type="ECO:0000256" key="5">
    <source>
        <dbReference type="SAM" id="Phobius"/>
    </source>
</evidence>
<evidence type="ECO:0000313" key="8">
    <source>
        <dbReference type="Proteomes" id="UP000509443"/>
    </source>
</evidence>
<evidence type="ECO:0000256" key="4">
    <source>
        <dbReference type="ARBA" id="ARBA00023136"/>
    </source>
</evidence>
<keyword evidence="2 5" id="KW-0812">Transmembrane</keyword>
<dbReference type="Gene3D" id="1.25.40.10">
    <property type="entry name" value="Tetratricopeptide repeat domain"/>
    <property type="match status" value="1"/>
</dbReference>
<sequence length="519" mass="58628">MIRVFIYSFIICVLGLAFGWVANYNDVVVLTFLHFRFSASLLTVLSLLILFFGSLAFLWWFFSVLFSVPNALSNYFYKRHKKHGYQALSQGMLAVFAGDSVLAQKMEARVNKYLTGTHEPLVKLLQAQTLSLQNNSASAISLYKEMTEEASTKLAGLYGLFHEAIKSKAYEAAQQYAEKALALSPALLWAYQAVLDQLSVSGQWDKALAVFERAQRTLPYSIRSTVERQHTQALLLCGQARHLFETHPAAARAAILKAHKLVPDFVPITVIAADILYKLNEIRKADKMIITAWQKEPHPDLAALYLEREESAVGRLKKAKILASSKDSFESAFLIAKAALDAGEMILAREQAQKALQYHPRESVYLLLADIEEAQGNNQVAVRQWLSLALRAERDPVWMCDGTIFPSWSVVSPISGRLGCFEWKAPPRMPPFTLEVANVVPNKQNDEGIVEKNVDVENKMLKELPPAENYLLHNLQTEKKDTKKQDAKIFTQTHLNVDNPGVKTEEEEKFLSRKKFRFF</sequence>
<comment type="subcellular location">
    <subcellularLocation>
        <location evidence="1">Membrane</location>
    </subcellularLocation>
</comment>
<evidence type="ECO:0000256" key="2">
    <source>
        <dbReference type="ARBA" id="ARBA00022692"/>
    </source>
</evidence>
<protein>
    <submittedName>
        <fullName evidence="7">DNA-binding protein</fullName>
    </submittedName>
</protein>
<dbReference type="Proteomes" id="UP000509443">
    <property type="component" value="Chromosome"/>
</dbReference>
<dbReference type="PIRSF" id="PIRSF031802">
    <property type="entry name" value="UCP031802"/>
    <property type="match status" value="1"/>
</dbReference>
<keyword evidence="8" id="KW-1185">Reference proteome</keyword>
<feature type="domain" description="HemY N-terminal" evidence="6">
    <location>
        <begin position="28"/>
        <end position="130"/>
    </location>
</feature>
<evidence type="ECO:0000256" key="3">
    <source>
        <dbReference type="ARBA" id="ARBA00022989"/>
    </source>
</evidence>
<evidence type="ECO:0000259" key="6">
    <source>
        <dbReference type="Pfam" id="PF07219"/>
    </source>
</evidence>
<dbReference type="InterPro" id="IPR010817">
    <property type="entry name" value="HemY_N"/>
</dbReference>
<name>A0ABX6QGF8_9HYPH</name>
<evidence type="ECO:0000256" key="1">
    <source>
        <dbReference type="ARBA" id="ARBA00004370"/>
    </source>
</evidence>
<organism evidence="7 8">
    <name type="scientific">Bartonella alsatica</name>
    <dbReference type="NCBI Taxonomy" id="52764"/>
    <lineage>
        <taxon>Bacteria</taxon>
        <taxon>Pseudomonadati</taxon>
        <taxon>Pseudomonadota</taxon>
        <taxon>Alphaproteobacteria</taxon>
        <taxon>Hyphomicrobiales</taxon>
        <taxon>Bartonellaceae</taxon>
        <taxon>Bartonella</taxon>
    </lineage>
</organism>
<dbReference type="SUPFAM" id="SSF48452">
    <property type="entry name" value="TPR-like"/>
    <property type="match status" value="1"/>
</dbReference>